<keyword evidence="2" id="KW-1185">Reference proteome</keyword>
<dbReference type="Proteomes" id="UP000237347">
    <property type="component" value="Unassembled WGS sequence"/>
</dbReference>
<protein>
    <submittedName>
        <fullName evidence="1">Disease resistance protein</fullName>
    </submittedName>
</protein>
<comment type="caution">
    <text evidence="1">The sequence shown here is derived from an EMBL/GenBank/DDBJ whole genome shotgun (WGS) entry which is preliminary data.</text>
</comment>
<accession>A0AAW0JBF8</accession>
<evidence type="ECO:0000313" key="1">
    <source>
        <dbReference type="EMBL" id="KAK7823726.1"/>
    </source>
</evidence>
<name>A0AAW0JBF8_QUESU</name>
<dbReference type="AlphaFoldDB" id="A0AAW0JBF8"/>
<evidence type="ECO:0000313" key="2">
    <source>
        <dbReference type="Proteomes" id="UP000237347"/>
    </source>
</evidence>
<dbReference type="EMBL" id="PKMF04000623">
    <property type="protein sequence ID" value="KAK7823726.1"/>
    <property type="molecule type" value="Genomic_DNA"/>
</dbReference>
<organism evidence="1 2">
    <name type="scientific">Quercus suber</name>
    <name type="common">Cork oak</name>
    <dbReference type="NCBI Taxonomy" id="58331"/>
    <lineage>
        <taxon>Eukaryota</taxon>
        <taxon>Viridiplantae</taxon>
        <taxon>Streptophyta</taxon>
        <taxon>Embryophyta</taxon>
        <taxon>Tracheophyta</taxon>
        <taxon>Spermatophyta</taxon>
        <taxon>Magnoliopsida</taxon>
        <taxon>eudicotyledons</taxon>
        <taxon>Gunneridae</taxon>
        <taxon>Pentapetalae</taxon>
        <taxon>rosids</taxon>
        <taxon>fabids</taxon>
        <taxon>Fagales</taxon>
        <taxon>Fagaceae</taxon>
        <taxon>Quercus</taxon>
    </lineage>
</organism>
<proteinExistence type="predicted"/>
<gene>
    <name evidence="1" type="ORF">CFP56_035132</name>
</gene>
<reference evidence="1 2" key="1">
    <citation type="journal article" date="2018" name="Sci. Data">
        <title>The draft genome sequence of cork oak.</title>
        <authorList>
            <person name="Ramos A.M."/>
            <person name="Usie A."/>
            <person name="Barbosa P."/>
            <person name="Barros P.M."/>
            <person name="Capote T."/>
            <person name="Chaves I."/>
            <person name="Simoes F."/>
            <person name="Abreu I."/>
            <person name="Carrasquinho I."/>
            <person name="Faro C."/>
            <person name="Guimaraes J.B."/>
            <person name="Mendonca D."/>
            <person name="Nobrega F."/>
            <person name="Rodrigues L."/>
            <person name="Saibo N.J.M."/>
            <person name="Varela M.C."/>
            <person name="Egas C."/>
            <person name="Matos J."/>
            <person name="Miguel C.M."/>
            <person name="Oliveira M.M."/>
            <person name="Ricardo C.P."/>
            <person name="Goncalves S."/>
        </authorList>
    </citation>
    <scope>NUCLEOTIDE SEQUENCE [LARGE SCALE GENOMIC DNA]</scope>
    <source>
        <strain evidence="2">cv. HL8</strain>
    </source>
</reference>
<sequence>MEILDGTKLTQCSAQSTSTLHFPEEDGRFLEIFGYDSFPDGVKDALMQAEYISLVDNQFIKSLSDLVAKETMNVGNVMAMKCCRLERCAKMKEIFCGEETELPENLEILQVKFCDKLKRLIVADASAKFASQKLHTLHLVELPELESIAVPHQH</sequence>